<reference evidence="3 4" key="1">
    <citation type="journal article" date="2015" name="Nature">
        <title>rRNA introns, odd ribosomes, and small enigmatic genomes across a large radiation of phyla.</title>
        <authorList>
            <person name="Brown C.T."/>
            <person name="Hug L.A."/>
            <person name="Thomas B.C."/>
            <person name="Sharon I."/>
            <person name="Castelle C.J."/>
            <person name="Singh A."/>
            <person name="Wilkins M.J."/>
            <person name="Williams K.H."/>
            <person name="Banfield J.F."/>
        </authorList>
    </citation>
    <scope>NUCLEOTIDE SEQUENCE [LARGE SCALE GENOMIC DNA]</scope>
</reference>
<feature type="repeat" description="TPR" evidence="1">
    <location>
        <begin position="166"/>
        <end position="199"/>
    </location>
</feature>
<feature type="transmembrane region" description="Helical" evidence="2">
    <location>
        <begin position="22"/>
        <end position="43"/>
    </location>
</feature>
<dbReference type="Pfam" id="PF13181">
    <property type="entry name" value="TPR_8"/>
    <property type="match status" value="1"/>
</dbReference>
<evidence type="ECO:0000313" key="3">
    <source>
        <dbReference type="EMBL" id="KKU56723.1"/>
    </source>
</evidence>
<organism evidence="3 4">
    <name type="scientific">Candidatus Amesbacteria bacterium GW2011_GWA2_47_11b</name>
    <dbReference type="NCBI Taxonomy" id="1618358"/>
    <lineage>
        <taxon>Bacteria</taxon>
        <taxon>Candidatus Amesiibacteriota</taxon>
    </lineage>
</organism>
<comment type="caution">
    <text evidence="3">The sequence shown here is derived from an EMBL/GenBank/DDBJ whole genome shotgun (WGS) entry which is preliminary data.</text>
</comment>
<dbReference type="PROSITE" id="PS50005">
    <property type="entry name" value="TPR"/>
    <property type="match status" value="1"/>
</dbReference>
<dbReference type="InterPro" id="IPR019734">
    <property type="entry name" value="TPR_rpt"/>
</dbReference>
<keyword evidence="2" id="KW-1133">Transmembrane helix</keyword>
<keyword evidence="1" id="KW-0802">TPR repeat</keyword>
<sequence length="211" mass="22830">MVSKVLSGVEGRSRTMTNNQKIGVALVLSVVGWALWATGKYWLADIHYAGGQKNYQFFQKTQDTQYLTSSFQSFQSAVKLNSTEPAILSEYAVSMAYIAVILAPQDATSAGLLANSAATLADKAVSLSPHHPNYYKSAARVYILLSDLPSAAKVLTQAAQVSPTDPRLPYNLGLIYESLGQSDLARKAYERSLSLKPDLQDAQAALQKLAP</sequence>
<dbReference type="Proteomes" id="UP000034307">
    <property type="component" value="Unassembled WGS sequence"/>
</dbReference>
<dbReference type="Gene3D" id="1.25.40.10">
    <property type="entry name" value="Tetratricopeptide repeat domain"/>
    <property type="match status" value="1"/>
</dbReference>
<accession>A0A0G1TRF1</accession>
<proteinExistence type="predicted"/>
<dbReference type="EMBL" id="LCNO01000032">
    <property type="protein sequence ID" value="KKU56723.1"/>
    <property type="molecule type" value="Genomic_DNA"/>
</dbReference>
<protein>
    <submittedName>
        <fullName evidence="3">Uncharacterized protein</fullName>
    </submittedName>
</protein>
<evidence type="ECO:0000313" key="4">
    <source>
        <dbReference type="Proteomes" id="UP000034307"/>
    </source>
</evidence>
<dbReference type="InterPro" id="IPR011990">
    <property type="entry name" value="TPR-like_helical_dom_sf"/>
</dbReference>
<gene>
    <name evidence="3" type="ORF">UX80_C0032G0015</name>
</gene>
<keyword evidence="2" id="KW-0472">Membrane</keyword>
<evidence type="ECO:0000256" key="2">
    <source>
        <dbReference type="SAM" id="Phobius"/>
    </source>
</evidence>
<name>A0A0G1TRF1_9BACT</name>
<dbReference type="SUPFAM" id="SSF48452">
    <property type="entry name" value="TPR-like"/>
    <property type="match status" value="1"/>
</dbReference>
<keyword evidence="2" id="KW-0812">Transmembrane</keyword>
<dbReference type="STRING" id="1618358.UX80_C0032G0015"/>
<dbReference type="SMART" id="SM00028">
    <property type="entry name" value="TPR"/>
    <property type="match status" value="2"/>
</dbReference>
<evidence type="ECO:0000256" key="1">
    <source>
        <dbReference type="PROSITE-ProRule" id="PRU00339"/>
    </source>
</evidence>
<dbReference type="AlphaFoldDB" id="A0A0G1TRF1"/>